<evidence type="ECO:0000313" key="2">
    <source>
        <dbReference type="EMBL" id="KAK7880085.1"/>
    </source>
</evidence>
<dbReference type="EMBL" id="JBBPFD010000147">
    <property type="protein sequence ID" value="KAK7880085.1"/>
    <property type="molecule type" value="Genomic_DNA"/>
</dbReference>
<gene>
    <name evidence="3" type="ORF">WMY93_006725</name>
    <name evidence="2" type="ORF">WMY93_033251</name>
</gene>
<accession>A0AAW0MNG0</accession>
<proteinExistence type="predicted"/>
<evidence type="ECO:0000256" key="1">
    <source>
        <dbReference type="SAM" id="MobiDB-lite"/>
    </source>
</evidence>
<dbReference type="EMBL" id="JBBPFD010000004">
    <property type="protein sequence ID" value="KAK7930330.1"/>
    <property type="molecule type" value="Genomic_DNA"/>
</dbReference>
<protein>
    <submittedName>
        <fullName evidence="2">Uncharacterized protein</fullName>
    </submittedName>
</protein>
<comment type="caution">
    <text evidence="2">The sequence shown here is derived from an EMBL/GenBank/DDBJ whole genome shotgun (WGS) entry which is preliminary data.</text>
</comment>
<evidence type="ECO:0000313" key="3">
    <source>
        <dbReference type="EMBL" id="KAK7930330.1"/>
    </source>
</evidence>
<dbReference type="PANTHER" id="PTHR11505">
    <property type="entry name" value="L1 TRANSPOSABLE ELEMENT-RELATED"/>
    <property type="match status" value="1"/>
</dbReference>
<dbReference type="Gene3D" id="3.30.70.1820">
    <property type="entry name" value="L1 transposable element, RRM domain"/>
    <property type="match status" value="1"/>
</dbReference>
<reference evidence="4" key="1">
    <citation type="submission" date="2024-04" db="EMBL/GenBank/DDBJ databases">
        <title>Salinicola lusitanus LLJ914,a marine bacterium isolated from the Okinawa Trough.</title>
        <authorList>
            <person name="Li J."/>
        </authorList>
    </citation>
    <scope>NUCLEOTIDE SEQUENCE [LARGE SCALE GENOMIC DNA]</scope>
</reference>
<dbReference type="Proteomes" id="UP001460270">
    <property type="component" value="Unassembled WGS sequence"/>
</dbReference>
<feature type="region of interest" description="Disordered" evidence="1">
    <location>
        <begin position="1"/>
        <end position="26"/>
    </location>
</feature>
<keyword evidence="4" id="KW-1185">Reference proteome</keyword>
<name>A0AAW0MNG0_9GOBI</name>
<dbReference type="AlphaFoldDB" id="A0AAW0MNG0"/>
<feature type="compositionally biased region" description="Basic residues" evidence="1">
    <location>
        <begin position="1"/>
        <end position="13"/>
    </location>
</feature>
<feature type="region of interest" description="Disordered" evidence="1">
    <location>
        <begin position="42"/>
        <end position="67"/>
    </location>
</feature>
<sequence length="296" mass="33548">MSGKRKTKSKGHQRSPDHRGGSLMGSATDVVEFHSYAAGIPDTSADQISLPESLGSTPDPKRGRTEPSWLELQENIVRLVSAKLDSNNVILTEKIDSSTKSLADLIKTNTQSIKELSERCDNMFKDLTETQGAVSAVQTVTVDHGKRIAYLEEKMNALDRYTRRANLRLYGLSEIEGEDVKKRFLELCHRVVPDVRETTLPFYVDVCHRIGRRQENKTRPVIARFTSRAFKDKLWRCAKDSDFMSAQKLRLGEDLTDQDKETRNRLWPHVEAARAQGKRAFFVGPKAIIDGKEFKL</sequence>
<organism evidence="2 4">
    <name type="scientific">Mugilogobius chulae</name>
    <name type="common">yellowstripe goby</name>
    <dbReference type="NCBI Taxonomy" id="88201"/>
    <lineage>
        <taxon>Eukaryota</taxon>
        <taxon>Metazoa</taxon>
        <taxon>Chordata</taxon>
        <taxon>Craniata</taxon>
        <taxon>Vertebrata</taxon>
        <taxon>Euteleostomi</taxon>
        <taxon>Actinopterygii</taxon>
        <taxon>Neopterygii</taxon>
        <taxon>Teleostei</taxon>
        <taxon>Neoteleostei</taxon>
        <taxon>Acanthomorphata</taxon>
        <taxon>Gobiaria</taxon>
        <taxon>Gobiiformes</taxon>
        <taxon>Gobioidei</taxon>
        <taxon>Gobiidae</taxon>
        <taxon>Gobionellinae</taxon>
        <taxon>Mugilogobius</taxon>
    </lineage>
</organism>
<dbReference type="InterPro" id="IPR004244">
    <property type="entry name" value="Transposase_22"/>
</dbReference>
<reference evidence="2" key="2">
    <citation type="submission" date="2024-04" db="EMBL/GenBank/DDBJ databases">
        <authorList>
            <person name="Li J."/>
        </authorList>
    </citation>
    <scope>NUCLEOTIDE SEQUENCE</scope>
    <source>
        <strain evidence="2">Ljj</strain>
    </source>
</reference>
<evidence type="ECO:0000313" key="4">
    <source>
        <dbReference type="Proteomes" id="UP001460270"/>
    </source>
</evidence>